<feature type="transmembrane region" description="Helical" evidence="6">
    <location>
        <begin position="137"/>
        <end position="160"/>
    </location>
</feature>
<dbReference type="GO" id="GO:0022857">
    <property type="term" value="F:transmembrane transporter activity"/>
    <property type="evidence" value="ECO:0007669"/>
    <property type="project" value="InterPro"/>
</dbReference>
<evidence type="ECO:0000313" key="8">
    <source>
        <dbReference type="Proteomes" id="UP001274830"/>
    </source>
</evidence>
<feature type="transmembrane region" description="Helical" evidence="6">
    <location>
        <begin position="57"/>
        <end position="83"/>
    </location>
</feature>
<keyword evidence="3 6" id="KW-0812">Transmembrane</keyword>
<comment type="caution">
    <text evidence="7">The sequence shown here is derived from an EMBL/GenBank/DDBJ whole genome shotgun (WGS) entry which is preliminary data.</text>
</comment>
<protein>
    <recommendedName>
        <fullName evidence="9">Amino acid transporter</fullName>
    </recommendedName>
</protein>
<feature type="transmembrane region" description="Helical" evidence="6">
    <location>
        <begin position="493"/>
        <end position="513"/>
    </location>
</feature>
<feature type="transmembrane region" description="Helical" evidence="6">
    <location>
        <begin position="206"/>
        <end position="229"/>
    </location>
</feature>
<gene>
    <name evidence="7" type="ORF">LTR78_001307</name>
</gene>
<comment type="subcellular location">
    <subcellularLocation>
        <location evidence="1">Membrane</location>
        <topology evidence="1">Multi-pass membrane protein</topology>
    </subcellularLocation>
</comment>
<feature type="transmembrane region" description="Helical" evidence="6">
    <location>
        <begin position="180"/>
        <end position="199"/>
    </location>
</feature>
<proteinExistence type="predicted"/>
<feature type="transmembrane region" description="Helical" evidence="6">
    <location>
        <begin position="294"/>
        <end position="312"/>
    </location>
</feature>
<dbReference type="Pfam" id="PF13520">
    <property type="entry name" value="AA_permease_2"/>
    <property type="match status" value="1"/>
</dbReference>
<keyword evidence="5 6" id="KW-0472">Membrane</keyword>
<dbReference type="PANTHER" id="PTHR45649:SF2">
    <property type="entry name" value="ACID PERMEASE, PUTATIVE-RELATED"/>
    <property type="match status" value="1"/>
</dbReference>
<feature type="transmembrane region" description="Helical" evidence="6">
    <location>
        <begin position="89"/>
        <end position="109"/>
    </location>
</feature>
<evidence type="ECO:0000256" key="4">
    <source>
        <dbReference type="ARBA" id="ARBA00022989"/>
    </source>
</evidence>
<evidence type="ECO:0000256" key="3">
    <source>
        <dbReference type="ARBA" id="ARBA00022692"/>
    </source>
</evidence>
<evidence type="ECO:0000256" key="5">
    <source>
        <dbReference type="ARBA" id="ARBA00023136"/>
    </source>
</evidence>
<keyword evidence="2" id="KW-0813">Transport</keyword>
<reference evidence="7" key="1">
    <citation type="submission" date="2023-07" db="EMBL/GenBank/DDBJ databases">
        <title>Black Yeasts Isolated from many extreme environments.</title>
        <authorList>
            <person name="Coleine C."/>
            <person name="Stajich J.E."/>
            <person name="Selbmann L."/>
        </authorList>
    </citation>
    <scope>NUCLEOTIDE SEQUENCE</scope>
    <source>
        <strain evidence="7">CCFEE 5485</strain>
    </source>
</reference>
<evidence type="ECO:0000256" key="2">
    <source>
        <dbReference type="ARBA" id="ARBA00022448"/>
    </source>
</evidence>
<organism evidence="7 8">
    <name type="scientific">Recurvomyces mirabilis</name>
    <dbReference type="NCBI Taxonomy" id="574656"/>
    <lineage>
        <taxon>Eukaryota</taxon>
        <taxon>Fungi</taxon>
        <taxon>Dikarya</taxon>
        <taxon>Ascomycota</taxon>
        <taxon>Pezizomycotina</taxon>
        <taxon>Dothideomycetes</taxon>
        <taxon>Dothideomycetidae</taxon>
        <taxon>Mycosphaerellales</taxon>
        <taxon>Teratosphaeriaceae</taxon>
        <taxon>Recurvomyces</taxon>
    </lineage>
</organism>
<keyword evidence="4 6" id="KW-1133">Transmembrane helix</keyword>
<keyword evidence="8" id="KW-1185">Reference proteome</keyword>
<dbReference type="InterPro" id="IPR002293">
    <property type="entry name" value="AA/rel_permease1"/>
</dbReference>
<feature type="transmembrane region" description="Helical" evidence="6">
    <location>
        <begin position="341"/>
        <end position="359"/>
    </location>
</feature>
<accession>A0AAE1C5G8</accession>
<feature type="transmembrane region" description="Helical" evidence="6">
    <location>
        <begin position="463"/>
        <end position="481"/>
    </location>
</feature>
<evidence type="ECO:0000256" key="6">
    <source>
        <dbReference type="SAM" id="Phobius"/>
    </source>
</evidence>
<dbReference type="PANTHER" id="PTHR45649">
    <property type="entry name" value="AMINO-ACID PERMEASE BAT1"/>
    <property type="match status" value="1"/>
</dbReference>
<name>A0AAE1C5G8_9PEZI</name>
<feature type="transmembrane region" description="Helical" evidence="6">
    <location>
        <begin position="249"/>
        <end position="273"/>
    </location>
</feature>
<sequence length="531" mass="58102">MAHYTMDGKTDMALDEVDLSTALAEVNNEGKPYNPAYDRRDMHRLGRVQEVKRRFRFFSLVGYMVILASTWEFALVTSVFALSNGGTAGAIWLTLIACCGMCLSCLSMAEMASISPTAGGQYHWVSEFAPPAYQKPLSYAVGWLCALGWQSAMPLISYTAAQQVVALIATCDPEYTSQGWQGALLTIAFVVFAILFNMFAINKMPLIEGLVVVIHLFGFFAFVVIFWVLGPREPASRVFTEFQDQNGWGSYGLATLVSVVGPSAALIGADAAVHLAEELKDAAYMLPRAMISSALINYATALTMIISLVSAIDPDVLDDILATTTGQPWVAVVRKVTGSQAATIALTVLMCFQFTFTSINQATTSSRQLWAFARDKGVPFHKFLSKVSPRDGVPHNAVFVTLGSTVVFSMIIIGSTIAFNIILSICNVALIVTYIIAIATLFAKRLRGEKLPVSRFNLGRAGIFVNAGALCWLLVLATFLFFPSVPNPTAQSMNWACLMFGVMVIFAFVWYVIRGRHEYDGPVEYIRKDIE</sequence>
<dbReference type="Gene3D" id="1.20.1740.10">
    <property type="entry name" value="Amino acid/polyamine transporter I"/>
    <property type="match status" value="1"/>
</dbReference>
<evidence type="ECO:0000313" key="7">
    <source>
        <dbReference type="EMBL" id="KAK3678854.1"/>
    </source>
</evidence>
<evidence type="ECO:0008006" key="9">
    <source>
        <dbReference type="Google" id="ProtNLM"/>
    </source>
</evidence>
<dbReference type="AlphaFoldDB" id="A0AAE1C5G8"/>
<dbReference type="Proteomes" id="UP001274830">
    <property type="component" value="Unassembled WGS sequence"/>
</dbReference>
<feature type="transmembrane region" description="Helical" evidence="6">
    <location>
        <begin position="421"/>
        <end position="442"/>
    </location>
</feature>
<dbReference type="EMBL" id="JAUTXT010000003">
    <property type="protein sequence ID" value="KAK3678854.1"/>
    <property type="molecule type" value="Genomic_DNA"/>
</dbReference>
<dbReference type="GO" id="GO:0016020">
    <property type="term" value="C:membrane"/>
    <property type="evidence" value="ECO:0007669"/>
    <property type="project" value="UniProtKB-SubCell"/>
</dbReference>
<evidence type="ECO:0000256" key="1">
    <source>
        <dbReference type="ARBA" id="ARBA00004141"/>
    </source>
</evidence>
<dbReference type="PIRSF" id="PIRSF006060">
    <property type="entry name" value="AA_transporter"/>
    <property type="match status" value="1"/>
</dbReference>
<feature type="transmembrane region" description="Helical" evidence="6">
    <location>
        <begin position="396"/>
        <end position="415"/>
    </location>
</feature>